<evidence type="ECO:0000259" key="2">
    <source>
        <dbReference type="PROSITE" id="PS50263"/>
    </source>
</evidence>
<organism evidence="3 4">
    <name type="scientific">Cellulomonas dongxiuzhuiae</name>
    <dbReference type="NCBI Taxonomy" id="2819979"/>
    <lineage>
        <taxon>Bacteria</taxon>
        <taxon>Bacillati</taxon>
        <taxon>Actinomycetota</taxon>
        <taxon>Actinomycetes</taxon>
        <taxon>Micrococcales</taxon>
        <taxon>Cellulomonadaceae</taxon>
        <taxon>Cellulomonas</taxon>
    </lineage>
</organism>
<dbReference type="PROSITE" id="PS50263">
    <property type="entry name" value="CN_HYDROLASE"/>
    <property type="match status" value="1"/>
</dbReference>
<dbReference type="PANTHER" id="PTHR23088:SF27">
    <property type="entry name" value="DEAMINATED GLUTATHIONE AMIDASE"/>
    <property type="match status" value="1"/>
</dbReference>
<keyword evidence="3" id="KW-0378">Hydrolase</keyword>
<reference evidence="3 4" key="1">
    <citation type="submission" date="2021-05" db="EMBL/GenBank/DDBJ databases">
        <title>Novel species in genus Cellulomonas.</title>
        <authorList>
            <person name="Zhang G."/>
        </authorList>
    </citation>
    <scope>NUCLEOTIDE SEQUENCE [LARGE SCALE GENOMIC DNA]</scope>
    <source>
        <strain evidence="4">zg-ZUI157</strain>
    </source>
</reference>
<proteinExistence type="inferred from homology"/>
<dbReference type="PANTHER" id="PTHR23088">
    <property type="entry name" value="NITRILASE-RELATED"/>
    <property type="match status" value="1"/>
</dbReference>
<keyword evidence="4" id="KW-1185">Reference proteome</keyword>
<comment type="similarity">
    <text evidence="1">Belongs to the carbon-nitrogen hydrolase superfamily. NIT1/NIT2 family.</text>
</comment>
<dbReference type="InterPro" id="IPR036526">
    <property type="entry name" value="C-N_Hydrolase_sf"/>
</dbReference>
<evidence type="ECO:0000313" key="3">
    <source>
        <dbReference type="EMBL" id="QWC16410.1"/>
    </source>
</evidence>
<dbReference type="Proteomes" id="UP000679335">
    <property type="component" value="Chromosome"/>
</dbReference>
<dbReference type="Pfam" id="PF00795">
    <property type="entry name" value="CN_hydrolase"/>
    <property type="match status" value="1"/>
</dbReference>
<dbReference type="Gene3D" id="3.60.110.10">
    <property type="entry name" value="Carbon-nitrogen hydrolase"/>
    <property type="match status" value="1"/>
</dbReference>
<accession>A0ABX8GK77</accession>
<evidence type="ECO:0000256" key="1">
    <source>
        <dbReference type="ARBA" id="ARBA00010613"/>
    </source>
</evidence>
<dbReference type="RefSeq" id="WP_214765655.1">
    <property type="nucleotide sequence ID" value="NZ_CP076023.1"/>
</dbReference>
<feature type="domain" description="CN hydrolase" evidence="2">
    <location>
        <begin position="14"/>
        <end position="245"/>
    </location>
</feature>
<dbReference type="InterPro" id="IPR003010">
    <property type="entry name" value="C-N_Hydrolase"/>
</dbReference>
<dbReference type="SUPFAM" id="SSF56317">
    <property type="entry name" value="Carbon-nitrogen hydrolase"/>
    <property type="match status" value="1"/>
</dbReference>
<gene>
    <name evidence="3" type="ORF">KKR89_01660</name>
</gene>
<protein>
    <submittedName>
        <fullName evidence="3">Carbon-nitrogen hydrolase family protein</fullName>
    </submittedName>
</protein>
<evidence type="ECO:0000313" key="4">
    <source>
        <dbReference type="Proteomes" id="UP000679335"/>
    </source>
</evidence>
<dbReference type="EMBL" id="CP076023">
    <property type="protein sequence ID" value="QWC16410.1"/>
    <property type="molecule type" value="Genomic_DNA"/>
</dbReference>
<dbReference type="CDD" id="cd07197">
    <property type="entry name" value="nitrilase"/>
    <property type="match status" value="1"/>
</dbReference>
<name>A0ABX8GK77_9CELL</name>
<dbReference type="GO" id="GO:0016787">
    <property type="term" value="F:hydrolase activity"/>
    <property type="evidence" value="ECO:0007669"/>
    <property type="project" value="UniProtKB-KW"/>
</dbReference>
<sequence>MSDPRDRLTAMSTLRVAVTQPTASPDPRRNGAVTRQLMRTAAAQGARLVLFPEGHLSGYAKEQVSDLADVDWSVVHEETEAVAELAGELGLWVVLGSSHPLTPPHRPHNSMYVISDTGRVIDRYDKRFCSAAETLHHYTPGTDPTTFEVDGYRFGIAVCVEINFLNVFTEYAALGVDCLLLPAYPIDAIFRTKAQAMAAINTYWVAVSSVAQRRQLVPAEVFGPDGTSLTAAAGDEAIVHADLNRDDPQFHIALDLARPWRGSAHDGSFYRGYLVDDPRSSVKTAL</sequence>